<dbReference type="EMBL" id="RXYK01000007">
    <property type="protein sequence ID" value="RTY37866.1"/>
    <property type="molecule type" value="Genomic_DNA"/>
</dbReference>
<dbReference type="InterPro" id="IPR011055">
    <property type="entry name" value="Dup_hybrid_motif"/>
</dbReference>
<dbReference type="Gene3D" id="3.10.450.350">
    <property type="match status" value="2"/>
</dbReference>
<keyword evidence="7" id="KW-0472">Membrane</keyword>
<evidence type="ECO:0000256" key="2">
    <source>
        <dbReference type="ARBA" id="ARBA00022670"/>
    </source>
</evidence>
<dbReference type="GO" id="GO:0004222">
    <property type="term" value="F:metalloendopeptidase activity"/>
    <property type="evidence" value="ECO:0007669"/>
    <property type="project" value="TreeGrafter"/>
</dbReference>
<keyword evidence="5" id="KW-0862">Zinc</keyword>
<feature type="transmembrane region" description="Helical" evidence="7">
    <location>
        <begin position="25"/>
        <end position="46"/>
    </location>
</feature>
<dbReference type="RefSeq" id="WP_126384509.1">
    <property type="nucleotide sequence ID" value="NZ_RXYK01000007.1"/>
</dbReference>
<dbReference type="GO" id="GO:0046872">
    <property type="term" value="F:metal ion binding"/>
    <property type="evidence" value="ECO:0007669"/>
    <property type="project" value="UniProtKB-KW"/>
</dbReference>
<dbReference type="SUPFAM" id="SSF51261">
    <property type="entry name" value="Duplicated hybrid motif"/>
    <property type="match status" value="1"/>
</dbReference>
<dbReference type="InterPro" id="IPR016047">
    <property type="entry name" value="M23ase_b-sheet_dom"/>
</dbReference>
<reference evidence="9 10" key="1">
    <citation type="submission" date="2018-12" db="EMBL/GenBank/DDBJ databases">
        <authorList>
            <person name="Lunina O.N."/>
            <person name="Grouzdev D.S."/>
            <person name="Gorlenko V.M."/>
            <person name="Savvichev A.S."/>
        </authorList>
    </citation>
    <scope>NUCLEOTIDE SEQUENCE [LARGE SCALE GENOMIC DNA]</scope>
    <source>
        <strain evidence="9 10">BrKhr-17</strain>
    </source>
</reference>
<keyword evidence="2" id="KW-0645">Protease</keyword>
<evidence type="ECO:0000256" key="4">
    <source>
        <dbReference type="ARBA" id="ARBA00022801"/>
    </source>
</evidence>
<evidence type="ECO:0000313" key="9">
    <source>
        <dbReference type="EMBL" id="RTY37866.1"/>
    </source>
</evidence>
<evidence type="ECO:0000256" key="5">
    <source>
        <dbReference type="ARBA" id="ARBA00022833"/>
    </source>
</evidence>
<evidence type="ECO:0000259" key="8">
    <source>
        <dbReference type="Pfam" id="PF01551"/>
    </source>
</evidence>
<sequence length="450" mass="49870">MEKLQALVSHLARLGAQYKEKITPAYWLSFITGGLVLVFFSLSVYIPLSGHYADELGVTSDGQTVTIEETPQEKAPVITKETVRTGQSVYSILQNEGLSPQEIHQITGQLKGSFSIRSFRPGKIYETEKSSDGSLIRFSYFQDRATTITVQRDIEAGPFSVNKEIRDFETRTVALEGTVEHSLARSLQAKGRRGLLPGMQKLLGTRVDFRRDIAPGTHYRALFEEKWLGDDFISTGTILAAEIKLPGRSYRAYRYTDAKGIEGYYDEKGRSVERISRFAKPCNYSRVSSRFGYRTHPIFRTRHFHGGVDLAAPRGTPVKATANGRVIFKGRKGGAGNMITIAHAGGDHSQYLHLSRFALITRYGARVKQGQIIGYVGSTGNSTGPHLDFRIIHRGKHINPLTALGTTSSRTITRKEMVNFLAEVSLMKAKLDDRSTFIAGSDNQNGGAVL</sequence>
<dbReference type="Pfam" id="PF01551">
    <property type="entry name" value="Peptidase_M23"/>
    <property type="match status" value="1"/>
</dbReference>
<protein>
    <submittedName>
        <fullName evidence="9">M23 family metallopeptidase</fullName>
    </submittedName>
</protein>
<dbReference type="CDD" id="cd12797">
    <property type="entry name" value="M23_peptidase"/>
    <property type="match status" value="1"/>
</dbReference>
<keyword evidence="6" id="KW-0482">Metalloprotease</keyword>
<keyword evidence="4" id="KW-0378">Hydrolase</keyword>
<evidence type="ECO:0000313" key="10">
    <source>
        <dbReference type="Proteomes" id="UP000279908"/>
    </source>
</evidence>
<gene>
    <name evidence="9" type="ORF">EKD02_06095</name>
</gene>
<keyword evidence="3" id="KW-0479">Metal-binding</keyword>
<dbReference type="GO" id="GO:0006508">
    <property type="term" value="P:proteolysis"/>
    <property type="evidence" value="ECO:0007669"/>
    <property type="project" value="UniProtKB-KW"/>
</dbReference>
<evidence type="ECO:0000256" key="7">
    <source>
        <dbReference type="SAM" id="Phobius"/>
    </source>
</evidence>
<dbReference type="PANTHER" id="PTHR21666">
    <property type="entry name" value="PEPTIDASE-RELATED"/>
    <property type="match status" value="1"/>
</dbReference>
<keyword evidence="7" id="KW-0812">Transmembrane</keyword>
<name>A0A3S0NAC5_CHLPH</name>
<dbReference type="InterPro" id="IPR050570">
    <property type="entry name" value="Cell_wall_metabolism_enzyme"/>
</dbReference>
<dbReference type="Proteomes" id="UP000279908">
    <property type="component" value="Unassembled WGS sequence"/>
</dbReference>
<dbReference type="Gene3D" id="2.70.70.10">
    <property type="entry name" value="Glucose Permease (Domain IIA)"/>
    <property type="match status" value="1"/>
</dbReference>
<organism evidence="9 10">
    <name type="scientific">Chlorobium phaeovibrioides</name>
    <dbReference type="NCBI Taxonomy" id="1094"/>
    <lineage>
        <taxon>Bacteria</taxon>
        <taxon>Pseudomonadati</taxon>
        <taxon>Chlorobiota</taxon>
        <taxon>Chlorobiia</taxon>
        <taxon>Chlorobiales</taxon>
        <taxon>Chlorobiaceae</taxon>
        <taxon>Chlorobium/Pelodictyon group</taxon>
        <taxon>Chlorobium</taxon>
    </lineage>
</organism>
<accession>A0A3S0NAC5</accession>
<comment type="caution">
    <text evidence="9">The sequence shown here is derived from an EMBL/GenBank/DDBJ whole genome shotgun (WGS) entry which is preliminary data.</text>
</comment>
<feature type="domain" description="M23ase beta-sheet core" evidence="8">
    <location>
        <begin position="304"/>
        <end position="400"/>
    </location>
</feature>
<evidence type="ECO:0000256" key="3">
    <source>
        <dbReference type="ARBA" id="ARBA00022723"/>
    </source>
</evidence>
<dbReference type="PANTHER" id="PTHR21666:SF288">
    <property type="entry name" value="CELL DIVISION PROTEIN YTFB"/>
    <property type="match status" value="1"/>
</dbReference>
<dbReference type="AlphaFoldDB" id="A0A3S0NAC5"/>
<keyword evidence="7" id="KW-1133">Transmembrane helix</keyword>
<proteinExistence type="predicted"/>
<evidence type="ECO:0000256" key="1">
    <source>
        <dbReference type="ARBA" id="ARBA00001947"/>
    </source>
</evidence>
<evidence type="ECO:0000256" key="6">
    <source>
        <dbReference type="ARBA" id="ARBA00023049"/>
    </source>
</evidence>
<comment type="cofactor">
    <cofactor evidence="1">
        <name>Zn(2+)</name>
        <dbReference type="ChEBI" id="CHEBI:29105"/>
    </cofactor>
</comment>